<dbReference type="Proteomes" id="UP001171687">
    <property type="component" value="Unassembled WGS sequence"/>
</dbReference>
<evidence type="ECO:0000256" key="1">
    <source>
        <dbReference type="ARBA" id="ARBA00022475"/>
    </source>
</evidence>
<feature type="transmembrane region" description="Helical" evidence="5">
    <location>
        <begin position="35"/>
        <end position="56"/>
    </location>
</feature>
<reference evidence="6" key="2">
    <citation type="submission" date="2023-07" db="EMBL/GenBank/DDBJ databases">
        <title>Evaluation of the beneficial properties of pineapple isolates.</title>
        <authorList>
            <person name="Adefiranye O."/>
        </authorList>
    </citation>
    <scope>NUCLEOTIDE SEQUENCE</scope>
    <source>
        <strain evidence="6">PAPLE_T1</strain>
    </source>
</reference>
<feature type="transmembrane region" description="Helical" evidence="5">
    <location>
        <begin position="99"/>
        <end position="119"/>
    </location>
</feature>
<keyword evidence="1 5" id="KW-1003">Cell membrane</keyword>
<comment type="similarity">
    <text evidence="5">Belongs to the UPF0344 family.</text>
</comment>
<dbReference type="AlphaFoldDB" id="A0AAP8PQN2"/>
<reference evidence="7 8" key="1">
    <citation type="submission" date="2017-08" db="EMBL/GenBank/DDBJ databases">
        <title>Draft genome sequences of 64 type strains of genus Staph aureus.</title>
        <authorList>
            <person name="Cole K."/>
            <person name="Golubchik T."/>
            <person name="Russell J."/>
            <person name="Foster D."/>
            <person name="Llewelyn M."/>
            <person name="Wilson D."/>
            <person name="Crook D."/>
            <person name="Paul J."/>
        </authorList>
    </citation>
    <scope>NUCLEOTIDE SEQUENCE [LARGE SCALE GENOMIC DNA]</scope>
    <source>
        <strain evidence="7 8">NCTC 12101</strain>
    </source>
</reference>
<organism evidence="7 8">
    <name type="scientific">Staphylococcus auricularis</name>
    <dbReference type="NCBI Taxonomy" id="29379"/>
    <lineage>
        <taxon>Bacteria</taxon>
        <taxon>Bacillati</taxon>
        <taxon>Bacillota</taxon>
        <taxon>Bacilli</taxon>
        <taxon>Bacillales</taxon>
        <taxon>Staphylococcaceae</taxon>
        <taxon>Staphylococcus</taxon>
    </lineage>
</organism>
<feature type="transmembrane region" description="Helical" evidence="5">
    <location>
        <begin position="6"/>
        <end position="23"/>
    </location>
</feature>
<evidence type="ECO:0000256" key="4">
    <source>
        <dbReference type="ARBA" id="ARBA00023136"/>
    </source>
</evidence>
<evidence type="ECO:0000256" key="3">
    <source>
        <dbReference type="ARBA" id="ARBA00022989"/>
    </source>
</evidence>
<proteinExistence type="inferred from homology"/>
<dbReference type="EMBL" id="JAUHQC010000012">
    <property type="protein sequence ID" value="MDN4533827.1"/>
    <property type="molecule type" value="Genomic_DNA"/>
</dbReference>
<dbReference type="EMBL" id="PPQW01000008">
    <property type="protein sequence ID" value="PNZ68899.1"/>
    <property type="molecule type" value="Genomic_DNA"/>
</dbReference>
<evidence type="ECO:0000313" key="6">
    <source>
        <dbReference type="EMBL" id="MDN4533827.1"/>
    </source>
</evidence>
<evidence type="ECO:0000256" key="2">
    <source>
        <dbReference type="ARBA" id="ARBA00022692"/>
    </source>
</evidence>
<feature type="transmembrane region" description="Helical" evidence="5">
    <location>
        <begin position="68"/>
        <end position="87"/>
    </location>
</feature>
<keyword evidence="3 5" id="KW-1133">Transmembrane helix</keyword>
<keyword evidence="2 5" id="KW-0812">Transmembrane</keyword>
<evidence type="ECO:0000313" key="8">
    <source>
        <dbReference type="Proteomes" id="UP000242470"/>
    </source>
</evidence>
<dbReference type="HAMAP" id="MF_01536">
    <property type="entry name" value="UPF0344"/>
    <property type="match status" value="1"/>
</dbReference>
<dbReference type="RefSeq" id="WP_059106449.1">
    <property type="nucleotide sequence ID" value="NZ_AP024589.1"/>
</dbReference>
<evidence type="ECO:0000313" key="7">
    <source>
        <dbReference type="EMBL" id="PNZ68899.1"/>
    </source>
</evidence>
<keyword evidence="4 5" id="KW-0472">Membrane</keyword>
<name>A0AAP8PQN2_9STAP</name>
<accession>A0AAP8PQN2</accession>
<dbReference type="InterPro" id="IPR010899">
    <property type="entry name" value="UPF0344"/>
</dbReference>
<dbReference type="GO" id="GO:0005886">
    <property type="term" value="C:plasma membrane"/>
    <property type="evidence" value="ECO:0007669"/>
    <property type="project" value="UniProtKB-SubCell"/>
</dbReference>
<comment type="caution">
    <text evidence="7">The sequence shown here is derived from an EMBL/GenBank/DDBJ whole genome shotgun (WGS) entry which is preliminary data.</text>
</comment>
<dbReference type="Pfam" id="PF07457">
    <property type="entry name" value="DUF1516"/>
    <property type="match status" value="1"/>
</dbReference>
<dbReference type="Proteomes" id="UP000242470">
    <property type="component" value="Unassembled WGS sequence"/>
</dbReference>
<dbReference type="GeneID" id="64982668"/>
<evidence type="ECO:0000256" key="5">
    <source>
        <dbReference type="HAMAP-Rule" id="MF_01536"/>
    </source>
</evidence>
<protein>
    <recommendedName>
        <fullName evidence="5">UPF0344 protein CD158_02315</fullName>
    </recommendedName>
</protein>
<gene>
    <name evidence="7" type="ORF">CD158_02315</name>
    <name evidence="6" type="ORF">QYH67_09690</name>
</gene>
<comment type="subcellular location">
    <subcellularLocation>
        <location evidence="5">Cell membrane</location>
        <topology evidence="5">Multi-pass membrane protein</topology>
    </subcellularLocation>
</comment>
<sequence length="128" mass="14275">MIHLHITSWVLLIILFLVSYYFYSAKDGASKVATILHMILRLMMVFVLFTGFWLLIQAFTGQSGTHMLLTLKMVGGVAVVALMEITLTKRKKGQNAMALFWSSIVVTIITIALGVILPWGPITKMFGL</sequence>